<dbReference type="PROSITE" id="PS51767">
    <property type="entry name" value="PEPTIDASE_A1"/>
    <property type="match status" value="1"/>
</dbReference>
<sequence length="570" mass="61328">MWHLIFLLLIFRDVASAAKPLVMNWSSRAYGPDGPWQAVTIEVGSNRQSVDLYPGANWATTILADSICSNTTLSTTCYAARAGTYNETESTTAVALNKSAWETAYWNVQGGSIHSTVGDQVTIGPVVPNVSFTEIYQTYQTYPNGKAYPVPVGNLAMGAPYLQNVASGMTLNMIAAWLYSSGEEQNRIPSYSYAMHIGSVNPPIPGSLVLGGYDKNRLLGEVSSQSVSLNSQSSGIWQIVLKDIGLDAATGASPFNATKKSKLFMQSTGAVLSKPVTIDPTKPYMYLPDATCNAITSSFPVSFDSALGLYIWDTASSNYDSIVSSATYLSFSFNKDSMNDQTLVVKVPLRLLTLTLQDPLVDQNITYFPCFLSTDTPVLGRAFLQAAFVGVNWFEGNNTGEWFLGQAPGPGVGDAHIAAIGVKDNTLAASNHSWEQSWEEHWHPLSEADGPRGGGLSTGAKAGIGVGAGVAGVVLIAAVVWVVVLRRRRRKQVISAEEPGEEEKKPAFEGFAELSSSKGKDGLPRELSSMDMASKELATKDAAARELGTTDNVRPQEIITSQEPHRHELE</sequence>
<evidence type="ECO:0000256" key="3">
    <source>
        <dbReference type="SAM" id="SignalP"/>
    </source>
</evidence>
<dbReference type="Proteomes" id="UP001194746">
    <property type="component" value="Unassembled WGS sequence"/>
</dbReference>
<name>A0AAD4CWE0_ASPNN</name>
<feature type="domain" description="Peptidase A1" evidence="4">
    <location>
        <begin position="37"/>
        <end position="402"/>
    </location>
</feature>
<keyword evidence="2" id="KW-0812">Transmembrane</keyword>
<accession>A0AAD4CWE0</accession>
<evidence type="ECO:0000256" key="2">
    <source>
        <dbReference type="SAM" id="Phobius"/>
    </source>
</evidence>
<dbReference type="Gene3D" id="2.40.70.10">
    <property type="entry name" value="Acid Proteases"/>
    <property type="match status" value="2"/>
</dbReference>
<feature type="signal peptide" evidence="3">
    <location>
        <begin position="1"/>
        <end position="17"/>
    </location>
</feature>
<evidence type="ECO:0000313" key="6">
    <source>
        <dbReference type="Proteomes" id="UP001194746"/>
    </source>
</evidence>
<dbReference type="EMBL" id="VCAU01000005">
    <property type="protein sequence ID" value="KAF9893941.1"/>
    <property type="molecule type" value="Genomic_DNA"/>
</dbReference>
<feature type="compositionally biased region" description="Basic and acidic residues" evidence="1">
    <location>
        <begin position="533"/>
        <end position="544"/>
    </location>
</feature>
<evidence type="ECO:0000259" key="4">
    <source>
        <dbReference type="PROSITE" id="PS51767"/>
    </source>
</evidence>
<dbReference type="InterPro" id="IPR033121">
    <property type="entry name" value="PEPTIDASE_A1"/>
</dbReference>
<gene>
    <name evidence="5" type="ORF">FE257_008912</name>
</gene>
<keyword evidence="2" id="KW-0472">Membrane</keyword>
<feature type="transmembrane region" description="Helical" evidence="2">
    <location>
        <begin position="462"/>
        <end position="485"/>
    </location>
</feature>
<feature type="chain" id="PRO_5042094021" description="Peptidase A1 domain-containing protein" evidence="3">
    <location>
        <begin position="18"/>
        <end position="570"/>
    </location>
</feature>
<keyword evidence="2" id="KW-1133">Transmembrane helix</keyword>
<protein>
    <recommendedName>
        <fullName evidence="4">Peptidase A1 domain-containing protein</fullName>
    </recommendedName>
</protein>
<dbReference type="SUPFAM" id="SSF50630">
    <property type="entry name" value="Acid proteases"/>
    <property type="match status" value="1"/>
</dbReference>
<keyword evidence="6" id="KW-1185">Reference proteome</keyword>
<dbReference type="Pfam" id="PF00026">
    <property type="entry name" value="Asp"/>
    <property type="match status" value="1"/>
</dbReference>
<reference evidence="5" key="1">
    <citation type="journal article" date="2019" name="Beilstein J. Org. Chem.">
        <title>Nanangenines: drimane sesquiterpenoids as the dominant metabolite cohort of a novel Australian fungus, Aspergillus nanangensis.</title>
        <authorList>
            <person name="Lacey H.J."/>
            <person name="Gilchrist C.L.M."/>
            <person name="Crombie A."/>
            <person name="Kalaitzis J.A."/>
            <person name="Vuong D."/>
            <person name="Rutledge P.J."/>
            <person name="Turner P."/>
            <person name="Pitt J.I."/>
            <person name="Lacey E."/>
            <person name="Chooi Y.H."/>
            <person name="Piggott A.M."/>
        </authorList>
    </citation>
    <scope>NUCLEOTIDE SEQUENCE</scope>
    <source>
        <strain evidence="5">MST-FP2251</strain>
    </source>
</reference>
<feature type="compositionally biased region" description="Polar residues" evidence="1">
    <location>
        <begin position="549"/>
        <end position="562"/>
    </location>
</feature>
<proteinExistence type="predicted"/>
<evidence type="ECO:0000313" key="5">
    <source>
        <dbReference type="EMBL" id="KAF9893941.1"/>
    </source>
</evidence>
<dbReference type="InterPro" id="IPR021109">
    <property type="entry name" value="Peptidase_aspartic_dom_sf"/>
</dbReference>
<dbReference type="AlphaFoldDB" id="A0AAD4CWE0"/>
<feature type="region of interest" description="Disordered" evidence="1">
    <location>
        <begin position="493"/>
        <end position="570"/>
    </location>
</feature>
<reference evidence="5" key="2">
    <citation type="submission" date="2020-02" db="EMBL/GenBank/DDBJ databases">
        <authorList>
            <person name="Gilchrist C.L.M."/>
            <person name="Chooi Y.-H."/>
        </authorList>
    </citation>
    <scope>NUCLEOTIDE SEQUENCE</scope>
    <source>
        <strain evidence="5">MST-FP2251</strain>
    </source>
</reference>
<comment type="caution">
    <text evidence="5">The sequence shown here is derived from an EMBL/GenBank/DDBJ whole genome shotgun (WGS) entry which is preliminary data.</text>
</comment>
<keyword evidence="3" id="KW-0732">Signal</keyword>
<evidence type="ECO:0000256" key="1">
    <source>
        <dbReference type="SAM" id="MobiDB-lite"/>
    </source>
</evidence>
<organism evidence="5 6">
    <name type="scientific">Aspergillus nanangensis</name>
    <dbReference type="NCBI Taxonomy" id="2582783"/>
    <lineage>
        <taxon>Eukaryota</taxon>
        <taxon>Fungi</taxon>
        <taxon>Dikarya</taxon>
        <taxon>Ascomycota</taxon>
        <taxon>Pezizomycotina</taxon>
        <taxon>Eurotiomycetes</taxon>
        <taxon>Eurotiomycetidae</taxon>
        <taxon>Eurotiales</taxon>
        <taxon>Aspergillaceae</taxon>
        <taxon>Aspergillus</taxon>
        <taxon>Aspergillus subgen. Circumdati</taxon>
    </lineage>
</organism>